<dbReference type="InterPro" id="IPR006094">
    <property type="entry name" value="Oxid_FAD_bind_N"/>
</dbReference>
<dbReference type="PANTHER" id="PTHR42973">
    <property type="entry name" value="BINDING OXIDOREDUCTASE, PUTATIVE (AFU_ORTHOLOGUE AFUA_1G17690)-RELATED"/>
    <property type="match status" value="1"/>
</dbReference>
<comment type="similarity">
    <text evidence="2">Belongs to the oxygen-dependent FAD-linked oxidoreductase family.</text>
</comment>
<dbReference type="InterPro" id="IPR016167">
    <property type="entry name" value="FAD-bd_PCMH_sub1"/>
</dbReference>
<dbReference type="PANTHER" id="PTHR42973:SF39">
    <property type="entry name" value="FAD-BINDING PCMH-TYPE DOMAIN-CONTAINING PROTEIN"/>
    <property type="match status" value="1"/>
</dbReference>
<dbReference type="Proteomes" id="UP000295388">
    <property type="component" value="Unassembled WGS sequence"/>
</dbReference>
<dbReference type="SUPFAM" id="SSF56176">
    <property type="entry name" value="FAD-binding/transporter-associated domain-like"/>
    <property type="match status" value="1"/>
</dbReference>
<dbReference type="Gene3D" id="3.30.465.10">
    <property type="match status" value="1"/>
</dbReference>
<dbReference type="PROSITE" id="PS51387">
    <property type="entry name" value="FAD_PCMH"/>
    <property type="match status" value="1"/>
</dbReference>
<evidence type="ECO:0000259" key="6">
    <source>
        <dbReference type="PROSITE" id="PS51387"/>
    </source>
</evidence>
<dbReference type="OrthoDB" id="3682986at2"/>
<keyword evidence="8" id="KW-1185">Reference proteome</keyword>
<comment type="caution">
    <text evidence="7">The sequence shown here is derived from an EMBL/GenBank/DDBJ whole genome shotgun (WGS) entry which is preliminary data.</text>
</comment>
<keyword evidence="4" id="KW-0274">FAD</keyword>
<evidence type="ECO:0000256" key="3">
    <source>
        <dbReference type="ARBA" id="ARBA00022630"/>
    </source>
</evidence>
<dbReference type="InterPro" id="IPR036318">
    <property type="entry name" value="FAD-bd_PCMH-like_sf"/>
</dbReference>
<dbReference type="InterPro" id="IPR016166">
    <property type="entry name" value="FAD-bd_PCMH"/>
</dbReference>
<protein>
    <submittedName>
        <fullName evidence="7">FAD/FMN-containing dehydrogenase</fullName>
    </submittedName>
</protein>
<dbReference type="Pfam" id="PF08031">
    <property type="entry name" value="BBE"/>
    <property type="match status" value="1"/>
</dbReference>
<evidence type="ECO:0000313" key="8">
    <source>
        <dbReference type="Proteomes" id="UP000295388"/>
    </source>
</evidence>
<dbReference type="AlphaFoldDB" id="A0A4R6KCQ6"/>
<organism evidence="7 8">
    <name type="scientific">Kribbella caucasensis</name>
    <dbReference type="NCBI Taxonomy" id="2512215"/>
    <lineage>
        <taxon>Bacteria</taxon>
        <taxon>Bacillati</taxon>
        <taxon>Actinomycetota</taxon>
        <taxon>Actinomycetes</taxon>
        <taxon>Propionibacteriales</taxon>
        <taxon>Kribbellaceae</taxon>
        <taxon>Kribbella</taxon>
    </lineage>
</organism>
<dbReference type="InterPro" id="IPR016169">
    <property type="entry name" value="FAD-bd_PCMH_sub2"/>
</dbReference>
<reference evidence="7 8" key="1">
    <citation type="submission" date="2019-03" db="EMBL/GenBank/DDBJ databases">
        <title>Genomic Encyclopedia of Type Strains, Phase III (KMG-III): the genomes of soil and plant-associated and newly described type strains.</title>
        <authorList>
            <person name="Whitman W."/>
        </authorList>
    </citation>
    <scope>NUCLEOTIDE SEQUENCE [LARGE SCALE GENOMIC DNA]</scope>
    <source>
        <strain evidence="7 8">VKM Ac-2527</strain>
    </source>
</reference>
<proteinExistence type="inferred from homology"/>
<accession>A0A4R6KCQ6</accession>
<dbReference type="EMBL" id="SNWQ01000010">
    <property type="protein sequence ID" value="TDO46642.1"/>
    <property type="molecule type" value="Genomic_DNA"/>
</dbReference>
<keyword evidence="5" id="KW-0560">Oxidoreductase</keyword>
<dbReference type="Gene3D" id="3.40.462.20">
    <property type="match status" value="1"/>
</dbReference>
<keyword evidence="3" id="KW-0285">Flavoprotein</keyword>
<dbReference type="GO" id="GO:0016491">
    <property type="term" value="F:oxidoreductase activity"/>
    <property type="evidence" value="ECO:0007669"/>
    <property type="project" value="UniProtKB-KW"/>
</dbReference>
<evidence type="ECO:0000313" key="7">
    <source>
        <dbReference type="EMBL" id="TDO46642.1"/>
    </source>
</evidence>
<evidence type="ECO:0000256" key="2">
    <source>
        <dbReference type="ARBA" id="ARBA00005466"/>
    </source>
</evidence>
<evidence type="ECO:0000256" key="5">
    <source>
        <dbReference type="ARBA" id="ARBA00023002"/>
    </source>
</evidence>
<dbReference type="InterPro" id="IPR050416">
    <property type="entry name" value="FAD-linked_Oxidoreductase"/>
</dbReference>
<dbReference type="GO" id="GO:0071949">
    <property type="term" value="F:FAD binding"/>
    <property type="evidence" value="ECO:0007669"/>
    <property type="project" value="InterPro"/>
</dbReference>
<name>A0A4R6KCQ6_9ACTN</name>
<feature type="domain" description="FAD-binding PCMH-type" evidence="6">
    <location>
        <begin position="27"/>
        <end position="195"/>
    </location>
</feature>
<dbReference type="RefSeq" id="WP_133801812.1">
    <property type="nucleotide sequence ID" value="NZ_SNWQ01000010.1"/>
</dbReference>
<sequence>MGAFTGPVFRPGDDGYDAERAVFNLTIDHHPELIVGATGPDDVIAAVDYASARGLAVAVLTTGHGAAVPADGQVLINTRRMSDVQVDPATRTARVGGGVRWHQVLPQAASHGLAPLMGNSPDVGVVGYTLGGGIGPLGRSYGFAADRVRSVDIVTADGQLRHVTADDEPELFWALRGGRGNFGVVVGLEFELVPVSRLYGGGLFFPAEATADVLRTYSRWTTTLPEEMTASVLLVQFPPIPEVPELFRGKYIANVRIAYTGTVEDGERLVQPLRDIGTPILDTLGELPYAEVGSIYNDPTDPAPAYDSNVALHTVDEGAVDTILSLAGPDAGSPLIVELRHLGGAYTRPPAIPSAVGGRDAEHVLFAVSILQPGEEDTVRRAHDRLREELRPWSTGGTIHNLSGLSAVGPDRVKLAFTPADYTRLTKAKAKYDPDNMFRINLNIPPAT</sequence>
<dbReference type="InterPro" id="IPR012951">
    <property type="entry name" value="BBE"/>
</dbReference>
<dbReference type="Pfam" id="PF01565">
    <property type="entry name" value="FAD_binding_4"/>
    <property type="match status" value="1"/>
</dbReference>
<dbReference type="Gene3D" id="3.30.43.10">
    <property type="entry name" value="Uridine Diphospho-n-acetylenolpyruvylglucosamine Reductase, domain 2"/>
    <property type="match status" value="1"/>
</dbReference>
<evidence type="ECO:0000256" key="4">
    <source>
        <dbReference type="ARBA" id="ARBA00022827"/>
    </source>
</evidence>
<evidence type="ECO:0000256" key="1">
    <source>
        <dbReference type="ARBA" id="ARBA00001974"/>
    </source>
</evidence>
<comment type="cofactor">
    <cofactor evidence="1">
        <name>FAD</name>
        <dbReference type="ChEBI" id="CHEBI:57692"/>
    </cofactor>
</comment>
<gene>
    <name evidence="7" type="ORF">EV643_11025</name>
</gene>